<dbReference type="Proteomes" id="UP000799772">
    <property type="component" value="Unassembled WGS sequence"/>
</dbReference>
<name>A0A9P4I9S4_9PEZI</name>
<dbReference type="OrthoDB" id="3591088at2759"/>
<dbReference type="EMBL" id="ML978132">
    <property type="protein sequence ID" value="KAF2095014.1"/>
    <property type="molecule type" value="Genomic_DNA"/>
</dbReference>
<feature type="domain" description="Carboxymuconolactone decarboxylase-like" evidence="1">
    <location>
        <begin position="23"/>
        <end position="77"/>
    </location>
</feature>
<proteinExistence type="predicted"/>
<dbReference type="SUPFAM" id="SSF69118">
    <property type="entry name" value="AhpD-like"/>
    <property type="match status" value="1"/>
</dbReference>
<dbReference type="InterPro" id="IPR003779">
    <property type="entry name" value="CMD-like"/>
</dbReference>
<evidence type="ECO:0000313" key="2">
    <source>
        <dbReference type="EMBL" id="KAF2095014.1"/>
    </source>
</evidence>
<dbReference type="AlphaFoldDB" id="A0A9P4I9S4"/>
<dbReference type="Gene3D" id="1.20.1290.10">
    <property type="entry name" value="AhpD-like"/>
    <property type="match status" value="1"/>
</dbReference>
<dbReference type="PANTHER" id="PTHR35446">
    <property type="entry name" value="SI:CH211-175M2.5"/>
    <property type="match status" value="1"/>
</dbReference>
<keyword evidence="3" id="KW-1185">Reference proteome</keyword>
<organism evidence="2 3">
    <name type="scientific">Rhizodiscina lignyota</name>
    <dbReference type="NCBI Taxonomy" id="1504668"/>
    <lineage>
        <taxon>Eukaryota</taxon>
        <taxon>Fungi</taxon>
        <taxon>Dikarya</taxon>
        <taxon>Ascomycota</taxon>
        <taxon>Pezizomycotina</taxon>
        <taxon>Dothideomycetes</taxon>
        <taxon>Pleosporomycetidae</taxon>
        <taxon>Aulographales</taxon>
        <taxon>Rhizodiscinaceae</taxon>
        <taxon>Rhizodiscina</taxon>
    </lineage>
</organism>
<dbReference type="Pfam" id="PF02627">
    <property type="entry name" value="CMD"/>
    <property type="match status" value="1"/>
</dbReference>
<reference evidence="2" key="1">
    <citation type="journal article" date="2020" name="Stud. Mycol.">
        <title>101 Dothideomycetes genomes: a test case for predicting lifestyles and emergence of pathogens.</title>
        <authorList>
            <person name="Haridas S."/>
            <person name="Albert R."/>
            <person name="Binder M."/>
            <person name="Bloem J."/>
            <person name="Labutti K."/>
            <person name="Salamov A."/>
            <person name="Andreopoulos B."/>
            <person name="Baker S."/>
            <person name="Barry K."/>
            <person name="Bills G."/>
            <person name="Bluhm B."/>
            <person name="Cannon C."/>
            <person name="Castanera R."/>
            <person name="Culley D."/>
            <person name="Daum C."/>
            <person name="Ezra D."/>
            <person name="Gonzalez J."/>
            <person name="Henrissat B."/>
            <person name="Kuo A."/>
            <person name="Liang C."/>
            <person name="Lipzen A."/>
            <person name="Lutzoni F."/>
            <person name="Magnuson J."/>
            <person name="Mondo S."/>
            <person name="Nolan M."/>
            <person name="Ohm R."/>
            <person name="Pangilinan J."/>
            <person name="Park H.-J."/>
            <person name="Ramirez L."/>
            <person name="Alfaro M."/>
            <person name="Sun H."/>
            <person name="Tritt A."/>
            <person name="Yoshinaga Y."/>
            <person name="Zwiers L.-H."/>
            <person name="Turgeon B."/>
            <person name="Goodwin S."/>
            <person name="Spatafora J."/>
            <person name="Crous P."/>
            <person name="Grigoriev I."/>
        </authorList>
    </citation>
    <scope>NUCLEOTIDE SEQUENCE</scope>
    <source>
        <strain evidence="2">CBS 133067</strain>
    </source>
</reference>
<dbReference type="InterPro" id="IPR004675">
    <property type="entry name" value="AhpD_core"/>
</dbReference>
<dbReference type="GO" id="GO:0051920">
    <property type="term" value="F:peroxiredoxin activity"/>
    <property type="evidence" value="ECO:0007669"/>
    <property type="project" value="InterPro"/>
</dbReference>
<accession>A0A9P4I9S4</accession>
<sequence length="210" mass="22672">MSPRLPTLPVNLPGMLALGAYRPDVYMQLAALADNMLRTSHPESTLIPSEREMIATYVSSLNRCNYCATIHGAVAAAHICNANTESTGQDPETLKTKAEETVNTICIRRDIAAEETEASPKLKRLLKIASQVRDSGLNITPEAVADAKESGATDMDIHDTVLIAALFCMFNRYVDGLTGAMPDDVEKLKGGGQMIADRGYAARTEAMKVD</sequence>
<protein>
    <recommendedName>
        <fullName evidence="1">Carboxymuconolactone decarboxylase-like domain-containing protein</fullName>
    </recommendedName>
</protein>
<dbReference type="PANTHER" id="PTHR35446:SF2">
    <property type="entry name" value="CARBOXYMUCONOLACTONE DECARBOXYLASE-LIKE DOMAIN-CONTAINING PROTEIN"/>
    <property type="match status" value="1"/>
</dbReference>
<evidence type="ECO:0000313" key="3">
    <source>
        <dbReference type="Proteomes" id="UP000799772"/>
    </source>
</evidence>
<gene>
    <name evidence="2" type="ORF">NA57DRAFT_79504</name>
</gene>
<evidence type="ECO:0000259" key="1">
    <source>
        <dbReference type="Pfam" id="PF02627"/>
    </source>
</evidence>
<dbReference type="InterPro" id="IPR029032">
    <property type="entry name" value="AhpD-like"/>
</dbReference>
<comment type="caution">
    <text evidence="2">The sequence shown here is derived from an EMBL/GenBank/DDBJ whole genome shotgun (WGS) entry which is preliminary data.</text>
</comment>
<dbReference type="NCBIfam" id="TIGR00778">
    <property type="entry name" value="ahpD_dom"/>
    <property type="match status" value="1"/>
</dbReference>